<dbReference type="InterPro" id="IPR029063">
    <property type="entry name" value="SAM-dependent_MTases_sf"/>
</dbReference>
<dbReference type="GO" id="GO:0008757">
    <property type="term" value="F:S-adenosylmethionine-dependent methyltransferase activity"/>
    <property type="evidence" value="ECO:0007669"/>
    <property type="project" value="InterPro"/>
</dbReference>
<accession>A0A8H4KV74</accession>
<dbReference type="CDD" id="cd02440">
    <property type="entry name" value="AdoMet_MTases"/>
    <property type="match status" value="1"/>
</dbReference>
<dbReference type="Gene3D" id="3.40.50.150">
    <property type="entry name" value="Vaccinia Virus protein VP39"/>
    <property type="match status" value="1"/>
</dbReference>
<keyword evidence="2" id="KW-0732">Signal</keyword>
<keyword evidence="1" id="KW-1133">Transmembrane helix</keyword>
<keyword evidence="1" id="KW-0472">Membrane</keyword>
<name>A0A8H4KV74_9HYPO</name>
<proteinExistence type="predicted"/>
<keyword evidence="4" id="KW-1185">Reference proteome</keyword>
<dbReference type="PANTHER" id="PTHR12303:SF13">
    <property type="match status" value="1"/>
</dbReference>
<dbReference type="Pfam" id="PF07942">
    <property type="entry name" value="CARME"/>
    <property type="match status" value="1"/>
</dbReference>
<gene>
    <name evidence="3" type="ORF">F53441_103</name>
</gene>
<protein>
    <recommendedName>
        <fullName evidence="5">N2227-like protein</fullName>
    </recommendedName>
</protein>
<keyword evidence="1" id="KW-0812">Transmembrane</keyword>
<dbReference type="OrthoDB" id="978at2759"/>
<evidence type="ECO:0000313" key="4">
    <source>
        <dbReference type="Proteomes" id="UP000605986"/>
    </source>
</evidence>
<dbReference type="EMBL" id="JAADJG010000004">
    <property type="protein sequence ID" value="KAF4458095.1"/>
    <property type="molecule type" value="Genomic_DNA"/>
</dbReference>
<feature type="signal peptide" evidence="2">
    <location>
        <begin position="1"/>
        <end position="26"/>
    </location>
</feature>
<sequence length="470" mass="53440">MKPHFIIHAPAALLLLIGPLCTVADGKSDFASIPNMVCLLLFFLYVAYLLRTTMLTEITTHHPLTRRSQSGSVGTTLDQISLHPDTPRHVEARKKLDKSMEIGWGGWNAHHPRHRLLDALYGYSRYYERQKAELDRFEGLYKHVSRAQKSLLEHRVNYSKKFTRIDNLLKKNQELCDEIVQNAMNFYGIEEDELQRHINALQVSGKLADKISVSQALKHYVRDWTESGESERKHTFLCLIKTLEGLFPARDGDAPVKILLPGSGLGRLGHDIAKLGGFDVTINEWSMYMNLAYRFIEANRAQNSHSFHPFIDGWSHHATESDMTRELIFPDTSINATSVVLVEGDFTTVFSDKTGYFDVIVTYFFIDTARNLMSYLDTIKKVLKPGGRWVNLGPLLYGTGPFVQLSLEEIVQVTEAMGFEYLDTEESCGPLTFEGRTLRSMEAVYGFDDKALTKSAYNAQFWVAKRSIKP</sequence>
<evidence type="ECO:0008006" key="5">
    <source>
        <dbReference type="Google" id="ProtNLM"/>
    </source>
</evidence>
<evidence type="ECO:0000256" key="2">
    <source>
        <dbReference type="SAM" id="SignalP"/>
    </source>
</evidence>
<dbReference type="AlphaFoldDB" id="A0A8H4KV74"/>
<evidence type="ECO:0000313" key="3">
    <source>
        <dbReference type="EMBL" id="KAF4458095.1"/>
    </source>
</evidence>
<reference evidence="3" key="1">
    <citation type="submission" date="2020-01" db="EMBL/GenBank/DDBJ databases">
        <title>Identification and distribution of gene clusters putatively required for synthesis of sphingolipid metabolism inhibitors in phylogenetically diverse species of the filamentous fungus Fusarium.</title>
        <authorList>
            <person name="Kim H.-S."/>
            <person name="Busman M."/>
            <person name="Brown D.W."/>
            <person name="Divon H."/>
            <person name="Uhlig S."/>
            <person name="Proctor R.H."/>
        </authorList>
    </citation>
    <scope>NUCLEOTIDE SEQUENCE</scope>
    <source>
        <strain evidence="3">NRRL 53441</strain>
    </source>
</reference>
<evidence type="ECO:0000256" key="1">
    <source>
        <dbReference type="SAM" id="Phobius"/>
    </source>
</evidence>
<dbReference type="SMART" id="SM01296">
    <property type="entry name" value="N2227"/>
    <property type="match status" value="1"/>
</dbReference>
<feature type="transmembrane region" description="Helical" evidence="1">
    <location>
        <begin position="33"/>
        <end position="50"/>
    </location>
</feature>
<comment type="caution">
    <text evidence="3">The sequence shown here is derived from an EMBL/GenBank/DDBJ whole genome shotgun (WGS) entry which is preliminary data.</text>
</comment>
<dbReference type="SUPFAM" id="SSF53335">
    <property type="entry name" value="S-adenosyl-L-methionine-dependent methyltransferases"/>
    <property type="match status" value="1"/>
</dbReference>
<organism evidence="3 4">
    <name type="scientific">Fusarium austroafricanum</name>
    <dbReference type="NCBI Taxonomy" id="2364996"/>
    <lineage>
        <taxon>Eukaryota</taxon>
        <taxon>Fungi</taxon>
        <taxon>Dikarya</taxon>
        <taxon>Ascomycota</taxon>
        <taxon>Pezizomycotina</taxon>
        <taxon>Sordariomycetes</taxon>
        <taxon>Hypocreomycetidae</taxon>
        <taxon>Hypocreales</taxon>
        <taxon>Nectriaceae</taxon>
        <taxon>Fusarium</taxon>
        <taxon>Fusarium concolor species complex</taxon>
    </lineage>
</organism>
<dbReference type="InterPro" id="IPR012901">
    <property type="entry name" value="CARME"/>
</dbReference>
<feature type="chain" id="PRO_5034112174" description="N2227-like protein" evidence="2">
    <location>
        <begin position="27"/>
        <end position="470"/>
    </location>
</feature>
<dbReference type="PANTHER" id="PTHR12303">
    <property type="entry name" value="CARNOSINE N-METHYLTRANSFERASE"/>
    <property type="match status" value="1"/>
</dbReference>
<dbReference type="Proteomes" id="UP000605986">
    <property type="component" value="Unassembled WGS sequence"/>
</dbReference>